<dbReference type="KEGG" id="pchm:VFPPC_16848"/>
<evidence type="ECO:0000313" key="8">
    <source>
        <dbReference type="Proteomes" id="UP000078397"/>
    </source>
</evidence>
<evidence type="ECO:0000313" key="7">
    <source>
        <dbReference type="EMBL" id="OAQ59693.2"/>
    </source>
</evidence>
<evidence type="ECO:0000256" key="1">
    <source>
        <dbReference type="ARBA" id="ARBA00004127"/>
    </source>
</evidence>
<organism evidence="7 8">
    <name type="scientific">Pochonia chlamydosporia 170</name>
    <dbReference type="NCBI Taxonomy" id="1380566"/>
    <lineage>
        <taxon>Eukaryota</taxon>
        <taxon>Fungi</taxon>
        <taxon>Dikarya</taxon>
        <taxon>Ascomycota</taxon>
        <taxon>Pezizomycotina</taxon>
        <taxon>Sordariomycetes</taxon>
        <taxon>Hypocreomycetidae</taxon>
        <taxon>Hypocreales</taxon>
        <taxon>Clavicipitaceae</taxon>
        <taxon>Pochonia</taxon>
    </lineage>
</organism>
<dbReference type="GO" id="GO:0030026">
    <property type="term" value="P:intracellular manganese ion homeostasis"/>
    <property type="evidence" value="ECO:0007669"/>
    <property type="project" value="InterPro"/>
</dbReference>
<evidence type="ECO:0000256" key="2">
    <source>
        <dbReference type="ARBA" id="ARBA00007049"/>
    </source>
</evidence>
<dbReference type="RefSeq" id="XP_022284037.1">
    <property type="nucleotide sequence ID" value="XM_022429040.1"/>
</dbReference>
<feature type="transmembrane region" description="Helical" evidence="6">
    <location>
        <begin position="54"/>
        <end position="77"/>
    </location>
</feature>
<dbReference type="STRING" id="1380566.A0A179F3E8"/>
<dbReference type="OrthoDB" id="73465at2759"/>
<keyword evidence="5 6" id="KW-0472">Membrane</keyword>
<feature type="transmembrane region" description="Helical" evidence="6">
    <location>
        <begin position="152"/>
        <end position="178"/>
    </location>
</feature>
<dbReference type="Pfam" id="PF01988">
    <property type="entry name" value="VIT1"/>
    <property type="match status" value="1"/>
</dbReference>
<keyword evidence="4 6" id="KW-1133">Transmembrane helix</keyword>
<gene>
    <name evidence="7" type="ORF">VFPPC_16848</name>
</gene>
<name>A0A179F3E8_METCM</name>
<dbReference type="EMBL" id="LSBJ02000002">
    <property type="protein sequence ID" value="OAQ59693.2"/>
    <property type="molecule type" value="Genomic_DNA"/>
</dbReference>
<accession>A0A179F3E8</accession>
<evidence type="ECO:0000256" key="5">
    <source>
        <dbReference type="ARBA" id="ARBA00023136"/>
    </source>
</evidence>
<comment type="similarity">
    <text evidence="2">Belongs to the CCC1 family.</text>
</comment>
<comment type="caution">
    <text evidence="7">The sequence shown here is derived from an EMBL/GenBank/DDBJ whole genome shotgun (WGS) entry which is preliminary data.</text>
</comment>
<proteinExistence type="inferred from homology"/>
<keyword evidence="8" id="KW-1185">Reference proteome</keyword>
<dbReference type="GO" id="GO:0012505">
    <property type="term" value="C:endomembrane system"/>
    <property type="evidence" value="ECO:0007669"/>
    <property type="project" value="UniProtKB-SubCell"/>
</dbReference>
<dbReference type="GO" id="GO:0005384">
    <property type="term" value="F:manganese ion transmembrane transporter activity"/>
    <property type="evidence" value="ECO:0007669"/>
    <property type="project" value="InterPro"/>
</dbReference>
<comment type="subcellular location">
    <subcellularLocation>
        <location evidence="1">Endomembrane system</location>
        <topology evidence="1">Multi-pass membrane protein</topology>
    </subcellularLocation>
</comment>
<protein>
    <submittedName>
        <fullName evidence="7">Protein CCC1</fullName>
    </submittedName>
</protein>
<feature type="transmembrane region" description="Helical" evidence="6">
    <location>
        <begin position="184"/>
        <end position="202"/>
    </location>
</feature>
<sequence>MPSQHPASGSTDLIERHKQSNGYMHDAIVGLADGLTVPFALTAGLSSIGSSKLVILGGLAELFAGSISMGLGAYLAAATERKHYQVELERERRQVARSADQEEEIMANIFERYGVCRDELRPLAHRLRSNNVETWVQFMMDFELRLERPDQIIPWLSAIVMGLAYFLGGFIPMVPYFATEILKALFVSIGVTAVMLLLFGFFKAIMMGLGARAASYSAA</sequence>
<evidence type="ECO:0000256" key="3">
    <source>
        <dbReference type="ARBA" id="ARBA00022692"/>
    </source>
</evidence>
<keyword evidence="3 6" id="KW-0812">Transmembrane</keyword>
<evidence type="ECO:0000256" key="6">
    <source>
        <dbReference type="SAM" id="Phobius"/>
    </source>
</evidence>
<dbReference type="InterPro" id="IPR008217">
    <property type="entry name" value="Ccc1_fam"/>
</dbReference>
<dbReference type="AlphaFoldDB" id="A0A179F3E8"/>
<reference evidence="7 8" key="1">
    <citation type="journal article" date="2016" name="PLoS Pathog.">
        <title>Biosynthesis of antibiotic leucinostatins in bio-control fungus Purpureocillium lilacinum and their inhibition on phytophthora revealed by genome mining.</title>
        <authorList>
            <person name="Wang G."/>
            <person name="Liu Z."/>
            <person name="Lin R."/>
            <person name="Li E."/>
            <person name="Mao Z."/>
            <person name="Ling J."/>
            <person name="Yang Y."/>
            <person name="Yin W.B."/>
            <person name="Xie B."/>
        </authorList>
    </citation>
    <scope>NUCLEOTIDE SEQUENCE [LARGE SCALE GENOMIC DNA]</scope>
    <source>
        <strain evidence="7">170</strain>
    </source>
</reference>
<feature type="transmembrane region" description="Helical" evidence="6">
    <location>
        <begin position="27"/>
        <end position="48"/>
    </location>
</feature>
<evidence type="ECO:0000256" key="4">
    <source>
        <dbReference type="ARBA" id="ARBA00022989"/>
    </source>
</evidence>
<dbReference type="Proteomes" id="UP000078397">
    <property type="component" value="Unassembled WGS sequence"/>
</dbReference>
<dbReference type="GeneID" id="28858595"/>
<dbReference type="PANTHER" id="PTHR31851">
    <property type="entry name" value="FE(2+)/MN(2+) TRANSPORTER PCL1"/>
    <property type="match status" value="1"/>
</dbReference>